<evidence type="ECO:0000256" key="5">
    <source>
        <dbReference type="ARBA" id="ARBA00013229"/>
    </source>
</evidence>
<keyword evidence="7" id="KW-0964">Secreted</keyword>
<dbReference type="InterPro" id="IPR012334">
    <property type="entry name" value="Pectin_lyas_fold"/>
</dbReference>
<evidence type="ECO:0000256" key="7">
    <source>
        <dbReference type="ARBA" id="ARBA00022525"/>
    </source>
</evidence>
<dbReference type="GO" id="GO:0042545">
    <property type="term" value="P:cell wall modification"/>
    <property type="evidence" value="ECO:0007669"/>
    <property type="project" value="UniProtKB-UniRule"/>
</dbReference>
<feature type="active site" evidence="12">
    <location>
        <position position="340"/>
    </location>
</feature>
<dbReference type="Proteomes" id="UP001634393">
    <property type="component" value="Unassembled WGS sequence"/>
</dbReference>
<keyword evidence="8 13" id="KW-0378">Hydrolase</keyword>
<dbReference type="Gene3D" id="2.160.20.10">
    <property type="entry name" value="Single-stranded right-handed beta-helix, Pectin lyase-like"/>
    <property type="match status" value="1"/>
</dbReference>
<dbReference type="InterPro" id="IPR035513">
    <property type="entry name" value="Invertase/methylesterase_inhib"/>
</dbReference>
<reference evidence="15 16" key="1">
    <citation type="submission" date="2024-12" db="EMBL/GenBank/DDBJ databases">
        <title>The unique morphological basis and parallel evolutionary history of personate flowers in Penstemon.</title>
        <authorList>
            <person name="Depatie T.H."/>
            <person name="Wessinger C.A."/>
        </authorList>
    </citation>
    <scope>NUCLEOTIDE SEQUENCE [LARGE SCALE GENOMIC DNA]</scope>
    <source>
        <strain evidence="15">WTNN_2</strain>
        <tissue evidence="15">Leaf</tissue>
    </source>
</reference>
<dbReference type="Pfam" id="PF04043">
    <property type="entry name" value="PMEI"/>
    <property type="match status" value="1"/>
</dbReference>
<dbReference type="EMBL" id="JBJXBP010000005">
    <property type="protein sequence ID" value="KAL3830275.1"/>
    <property type="molecule type" value="Genomic_DNA"/>
</dbReference>
<dbReference type="Pfam" id="PF01095">
    <property type="entry name" value="Pectinesterase"/>
    <property type="match status" value="1"/>
</dbReference>
<evidence type="ECO:0000256" key="2">
    <source>
        <dbReference type="ARBA" id="ARBA00005184"/>
    </source>
</evidence>
<evidence type="ECO:0000313" key="15">
    <source>
        <dbReference type="EMBL" id="KAL3830275.1"/>
    </source>
</evidence>
<dbReference type="SUPFAM" id="SSF101148">
    <property type="entry name" value="Plant invertase/pectin methylesterase inhibitor"/>
    <property type="match status" value="1"/>
</dbReference>
<evidence type="ECO:0000256" key="6">
    <source>
        <dbReference type="ARBA" id="ARBA00022512"/>
    </source>
</evidence>
<evidence type="ECO:0000256" key="12">
    <source>
        <dbReference type="PROSITE-ProRule" id="PRU10040"/>
    </source>
</evidence>
<dbReference type="GO" id="GO:0030599">
    <property type="term" value="F:pectinesterase activity"/>
    <property type="evidence" value="ECO:0007669"/>
    <property type="project" value="UniProtKB-UniRule"/>
</dbReference>
<dbReference type="PROSITE" id="PS00503">
    <property type="entry name" value="PECTINESTERASE_2"/>
    <property type="match status" value="1"/>
</dbReference>
<evidence type="ECO:0000259" key="14">
    <source>
        <dbReference type="SMART" id="SM00856"/>
    </source>
</evidence>
<comment type="subcellular location">
    <subcellularLocation>
        <location evidence="1">Secreted</location>
        <location evidence="1">Cell wall</location>
    </subcellularLocation>
</comment>
<dbReference type="CDD" id="cd15798">
    <property type="entry name" value="PMEI-like_3"/>
    <property type="match status" value="1"/>
</dbReference>
<evidence type="ECO:0000256" key="1">
    <source>
        <dbReference type="ARBA" id="ARBA00004191"/>
    </source>
</evidence>
<dbReference type="InterPro" id="IPR033131">
    <property type="entry name" value="Pectinesterase_Asp_AS"/>
</dbReference>
<evidence type="ECO:0000256" key="11">
    <source>
        <dbReference type="ARBA" id="ARBA00047928"/>
    </source>
</evidence>
<keyword evidence="6" id="KW-0134">Cell wall</keyword>
<evidence type="ECO:0000256" key="3">
    <source>
        <dbReference type="ARBA" id="ARBA00006027"/>
    </source>
</evidence>
<dbReference type="SMART" id="SM00856">
    <property type="entry name" value="PMEI"/>
    <property type="match status" value="1"/>
</dbReference>
<evidence type="ECO:0000256" key="10">
    <source>
        <dbReference type="ARBA" id="ARBA00023316"/>
    </source>
</evidence>
<evidence type="ECO:0000313" key="16">
    <source>
        <dbReference type="Proteomes" id="UP001634393"/>
    </source>
</evidence>
<gene>
    <name evidence="15" type="ORF">ACJIZ3_019077</name>
</gene>
<evidence type="ECO:0000256" key="4">
    <source>
        <dbReference type="ARBA" id="ARBA00007786"/>
    </source>
</evidence>
<comment type="pathway">
    <text evidence="2 13">Glycan metabolism; pectin degradation; 2-dehydro-3-deoxy-D-gluconate from pectin: step 1/5.</text>
</comment>
<dbReference type="EC" id="3.1.1.11" evidence="5 13"/>
<comment type="caution">
    <text evidence="15">The sequence shown here is derived from an EMBL/GenBank/DDBJ whole genome shotgun (WGS) entry which is preliminary data.</text>
</comment>
<keyword evidence="16" id="KW-1185">Reference proteome</keyword>
<feature type="domain" description="Pectinesterase inhibitor" evidence="14">
    <location>
        <begin position="20"/>
        <end position="157"/>
    </location>
</feature>
<dbReference type="InterPro" id="IPR011050">
    <property type="entry name" value="Pectin_lyase_fold/virulence"/>
</dbReference>
<feature type="signal peptide" evidence="13">
    <location>
        <begin position="1"/>
        <end position="22"/>
    </location>
</feature>
<dbReference type="AlphaFoldDB" id="A0ABD3T123"/>
<name>A0ABD3T123_9LAMI</name>
<dbReference type="PANTHER" id="PTHR31707">
    <property type="entry name" value="PECTINESTERASE"/>
    <property type="match status" value="1"/>
</dbReference>
<evidence type="ECO:0000256" key="13">
    <source>
        <dbReference type="RuleBase" id="RU000589"/>
    </source>
</evidence>
<protein>
    <recommendedName>
        <fullName evidence="5 13">Pectinesterase</fullName>
        <ecNumber evidence="5 13">3.1.1.11</ecNumber>
    </recommendedName>
</protein>
<keyword evidence="13" id="KW-0732">Signal</keyword>
<keyword evidence="10" id="KW-0961">Cell wall biogenesis/degradation</keyword>
<sequence>MAFHKTFLIFISTLLAFSLASSQEITSDKDICQPQNYKQSAQAAIVELTKTAPDFAINGTLHQLTTIKMPDNKLAFSTLESCVELIYLAIDNLNMSVSITNLTSIDDQNTIKGLHCGAGSHIQTCIDGFDDLDHEVRDLVIKKLKNSTELTRNSLAIVSQINNSCSRLTTESKREEHWLSSKDRRRLQASAKANLVVAKDGSGNYRTITDALKAVPNHSNNRFVIYVKSGVYYEHVRIPRVKWNVLIYGDGMNNTVVSGNLNYVDGTPTFMTATFCKGFIARDMGFRNTAGAIKHQAVALLSAGDRAVFYKCLIDGYHDTLLVHTNRQIFLECKISGTVDFIFGDASVVIQNSVILAKRPLQAELNTLTAHRKPYLSCNTGIVIQKTAIQPAEDLTGTQTFLGRPWGSYSTVVFLENTMNNFIDPHGWLTSDGKVYGPPPPPNSVFFAEFQNKGPGAITTRRARWKGVYRWISYKVALNIKGKYPLICLLIANSINKSKKMEQVKLNSYTKSTTIYMLHHNHYTTPFYKGRKNKKMDMLWEDLNEELSKSLEKIPRNSDISSTGKEVHMSCVNVKALKLLKANGHMMGSGKKPSILVFVNVLKKAFVVHNSRCSSIKKRHA</sequence>
<proteinExistence type="inferred from homology"/>
<accession>A0ABD3T123</accession>
<evidence type="ECO:0000256" key="9">
    <source>
        <dbReference type="ARBA" id="ARBA00023085"/>
    </source>
</evidence>
<evidence type="ECO:0000256" key="8">
    <source>
        <dbReference type="ARBA" id="ARBA00022801"/>
    </source>
</evidence>
<dbReference type="Gene3D" id="1.20.140.40">
    <property type="entry name" value="Invertase/pectin methylesterase inhibitor family protein"/>
    <property type="match status" value="1"/>
</dbReference>
<dbReference type="GO" id="GO:0045490">
    <property type="term" value="P:pectin catabolic process"/>
    <property type="evidence" value="ECO:0007669"/>
    <property type="project" value="UniProtKB-UniRule"/>
</dbReference>
<dbReference type="FunFam" id="2.160.20.10:FF:000029">
    <property type="entry name" value="Pectinesterase 4"/>
    <property type="match status" value="1"/>
</dbReference>
<dbReference type="InterPro" id="IPR006501">
    <property type="entry name" value="Pectinesterase_inhib_dom"/>
</dbReference>
<organism evidence="15 16">
    <name type="scientific">Penstemon smallii</name>
    <dbReference type="NCBI Taxonomy" id="265156"/>
    <lineage>
        <taxon>Eukaryota</taxon>
        <taxon>Viridiplantae</taxon>
        <taxon>Streptophyta</taxon>
        <taxon>Embryophyta</taxon>
        <taxon>Tracheophyta</taxon>
        <taxon>Spermatophyta</taxon>
        <taxon>Magnoliopsida</taxon>
        <taxon>eudicotyledons</taxon>
        <taxon>Gunneridae</taxon>
        <taxon>Pentapetalae</taxon>
        <taxon>asterids</taxon>
        <taxon>lamiids</taxon>
        <taxon>Lamiales</taxon>
        <taxon>Plantaginaceae</taxon>
        <taxon>Cheloneae</taxon>
        <taxon>Penstemon</taxon>
    </lineage>
</organism>
<feature type="chain" id="PRO_5044526915" description="Pectinesterase" evidence="13">
    <location>
        <begin position="23"/>
        <end position="621"/>
    </location>
</feature>
<dbReference type="InterPro" id="IPR000070">
    <property type="entry name" value="Pectinesterase_cat"/>
</dbReference>
<keyword evidence="9 13" id="KW-0063">Aspartyl esterase</keyword>
<dbReference type="SUPFAM" id="SSF51126">
    <property type="entry name" value="Pectin lyase-like"/>
    <property type="match status" value="1"/>
</dbReference>
<comment type="catalytic activity">
    <reaction evidence="11 13">
        <text>[(1-&gt;4)-alpha-D-galacturonosyl methyl ester](n) + n H2O = [(1-&gt;4)-alpha-D-galacturonosyl](n) + n methanol + n H(+)</text>
        <dbReference type="Rhea" id="RHEA:22380"/>
        <dbReference type="Rhea" id="RHEA-COMP:14570"/>
        <dbReference type="Rhea" id="RHEA-COMP:14573"/>
        <dbReference type="ChEBI" id="CHEBI:15377"/>
        <dbReference type="ChEBI" id="CHEBI:15378"/>
        <dbReference type="ChEBI" id="CHEBI:17790"/>
        <dbReference type="ChEBI" id="CHEBI:140522"/>
        <dbReference type="ChEBI" id="CHEBI:140523"/>
        <dbReference type="EC" id="3.1.1.11"/>
    </reaction>
</comment>
<comment type="similarity">
    <text evidence="4">In the C-terminal section; belongs to the pectinesterase family.</text>
</comment>
<comment type="similarity">
    <text evidence="3">In the N-terminal section; belongs to the PMEI family.</text>
</comment>